<evidence type="ECO:0000313" key="2">
    <source>
        <dbReference type="Proteomes" id="UP000799118"/>
    </source>
</evidence>
<protein>
    <submittedName>
        <fullName evidence="1">Uncharacterized protein</fullName>
    </submittedName>
</protein>
<dbReference type="AlphaFoldDB" id="A0A6A4GP92"/>
<dbReference type="EMBL" id="ML769820">
    <property type="protein sequence ID" value="KAE9387150.1"/>
    <property type="molecule type" value="Genomic_DNA"/>
</dbReference>
<organism evidence="1 2">
    <name type="scientific">Gymnopus androsaceus JB14</name>
    <dbReference type="NCBI Taxonomy" id="1447944"/>
    <lineage>
        <taxon>Eukaryota</taxon>
        <taxon>Fungi</taxon>
        <taxon>Dikarya</taxon>
        <taxon>Basidiomycota</taxon>
        <taxon>Agaricomycotina</taxon>
        <taxon>Agaricomycetes</taxon>
        <taxon>Agaricomycetidae</taxon>
        <taxon>Agaricales</taxon>
        <taxon>Marasmiineae</taxon>
        <taxon>Omphalotaceae</taxon>
        <taxon>Gymnopus</taxon>
    </lineage>
</organism>
<proteinExistence type="predicted"/>
<gene>
    <name evidence="1" type="ORF">BT96DRAFT_1005410</name>
</gene>
<accession>A0A6A4GP92</accession>
<evidence type="ECO:0000313" key="1">
    <source>
        <dbReference type="EMBL" id="KAE9387150.1"/>
    </source>
</evidence>
<keyword evidence="2" id="KW-1185">Reference proteome</keyword>
<sequence length="171" mass="19526">MVQKLLHEARKADREIDLLCESEREEDWKVINQANIYDAVVATSALDTFDDGIISKHREFTGEALNIYDARVLVRHRNLEFYKDSRHTATVAWQNIVTEAEIMENLRKELTEYQSAREQAQMAFEQVLSRGGDKAEAEAPVGQDAKAEVPVGAPDVQYTTVHPVYLYLEND</sequence>
<dbReference type="Proteomes" id="UP000799118">
    <property type="component" value="Unassembled WGS sequence"/>
</dbReference>
<reference evidence="1" key="1">
    <citation type="journal article" date="2019" name="Environ. Microbiol.">
        <title>Fungal ecological strategies reflected in gene transcription - a case study of two litter decomposers.</title>
        <authorList>
            <person name="Barbi F."/>
            <person name="Kohler A."/>
            <person name="Barry K."/>
            <person name="Baskaran P."/>
            <person name="Daum C."/>
            <person name="Fauchery L."/>
            <person name="Ihrmark K."/>
            <person name="Kuo A."/>
            <person name="LaButti K."/>
            <person name="Lipzen A."/>
            <person name="Morin E."/>
            <person name="Grigoriev I.V."/>
            <person name="Henrissat B."/>
            <person name="Lindahl B."/>
            <person name="Martin F."/>
        </authorList>
    </citation>
    <scope>NUCLEOTIDE SEQUENCE</scope>
    <source>
        <strain evidence="1">JB14</strain>
    </source>
</reference>
<name>A0A6A4GP92_9AGAR</name>